<reference evidence="2 3" key="1">
    <citation type="submission" date="2018-09" db="EMBL/GenBank/DDBJ databases">
        <title>Phylogeny of the Shewanellaceae, and recommendation for two new genera, Pseudoshewanella and Parashewanella.</title>
        <authorList>
            <person name="Wang G."/>
        </authorList>
    </citation>
    <scope>NUCLEOTIDE SEQUENCE [LARGE SCALE GENOMIC DNA]</scope>
    <source>
        <strain evidence="2 3">C51</strain>
    </source>
</reference>
<dbReference type="EMBL" id="QZEI01000064">
    <property type="protein sequence ID" value="RLV58592.1"/>
    <property type="molecule type" value="Genomic_DNA"/>
</dbReference>
<dbReference type="RefSeq" id="WP_121840106.1">
    <property type="nucleotide sequence ID" value="NZ_ML014813.1"/>
</dbReference>
<dbReference type="PANTHER" id="PTHR43845:SF1">
    <property type="entry name" value="BLR5969 PROTEIN"/>
    <property type="match status" value="1"/>
</dbReference>
<feature type="domain" description="AMP-dependent synthetase/ligase" evidence="1">
    <location>
        <begin position="127"/>
        <end position="284"/>
    </location>
</feature>
<protein>
    <submittedName>
        <fullName evidence="2">Phenylacetate--CoA ligase family protein</fullName>
    </submittedName>
</protein>
<proteinExistence type="predicted"/>
<dbReference type="OrthoDB" id="580775at2"/>
<organism evidence="2 3">
    <name type="scientific">Parashewanella curva</name>
    <dbReference type="NCBI Taxonomy" id="2338552"/>
    <lineage>
        <taxon>Bacteria</taxon>
        <taxon>Pseudomonadati</taxon>
        <taxon>Pseudomonadota</taxon>
        <taxon>Gammaproteobacteria</taxon>
        <taxon>Alteromonadales</taxon>
        <taxon>Shewanellaceae</taxon>
        <taxon>Parashewanella</taxon>
    </lineage>
</organism>
<keyword evidence="2" id="KW-0436">Ligase</keyword>
<dbReference type="SUPFAM" id="SSF56801">
    <property type="entry name" value="Acetyl-CoA synthetase-like"/>
    <property type="match status" value="1"/>
</dbReference>
<dbReference type="AlphaFoldDB" id="A0A3L8PX19"/>
<comment type="caution">
    <text evidence="2">The sequence shown here is derived from an EMBL/GenBank/DDBJ whole genome shotgun (WGS) entry which is preliminary data.</text>
</comment>
<accession>A0A3L8PX19</accession>
<gene>
    <name evidence="2" type="ORF">D5018_16570</name>
</gene>
<evidence type="ECO:0000313" key="3">
    <source>
        <dbReference type="Proteomes" id="UP000281474"/>
    </source>
</evidence>
<dbReference type="GO" id="GO:0016874">
    <property type="term" value="F:ligase activity"/>
    <property type="evidence" value="ECO:0007669"/>
    <property type="project" value="UniProtKB-KW"/>
</dbReference>
<dbReference type="Gene3D" id="3.40.50.12780">
    <property type="entry name" value="N-terminal domain of ligase-like"/>
    <property type="match status" value="1"/>
</dbReference>
<dbReference type="PANTHER" id="PTHR43845">
    <property type="entry name" value="BLR5969 PROTEIN"/>
    <property type="match status" value="1"/>
</dbReference>
<sequence>MSESESNIDSSVLPTLEKESLPQDKREQLLLKRLNDLLVTLKQDSDYYQQALAGTKTDTTITRDNLSFLPILRKSSISQLQAENPPLGGLAIGSSVVDRIFQSPGNIYEGAMDSGDWWRMSHAFHAAGFRKGDMVLNCLSYHMTPGGFIMDSGARACGCSVIPAGPGQTEQQLHIISQLQPTGYSGTPSFLNILIDKAKEKGVEWSITKALVSGEALSEELRTKFLEHGIKVYQAYATADVGLIAYEANYGEGWVIAEDIIVEIVKPGTSQPVTEPNEVGELVVTVLNDKYPLIRFATGDLSAFYTGATSCGRSNVRIKGWMGRADQTVKVKGLFVHPSQVQAIISEFPEITKARLIIESENHNDVMSLHCEYSGSAPEPTYIAESIKRITKLTGDIQFFPPNSLNNDGIVIEDLR</sequence>
<keyword evidence="3" id="KW-1185">Reference proteome</keyword>
<evidence type="ECO:0000313" key="2">
    <source>
        <dbReference type="EMBL" id="RLV58592.1"/>
    </source>
</evidence>
<dbReference type="Gene3D" id="3.30.300.30">
    <property type="match status" value="1"/>
</dbReference>
<evidence type="ECO:0000259" key="1">
    <source>
        <dbReference type="Pfam" id="PF00501"/>
    </source>
</evidence>
<dbReference type="Pfam" id="PF00501">
    <property type="entry name" value="AMP-binding"/>
    <property type="match status" value="1"/>
</dbReference>
<dbReference type="Proteomes" id="UP000281474">
    <property type="component" value="Unassembled WGS sequence"/>
</dbReference>
<dbReference type="InterPro" id="IPR042099">
    <property type="entry name" value="ANL_N_sf"/>
</dbReference>
<name>A0A3L8PX19_9GAMM</name>
<dbReference type="InterPro" id="IPR045851">
    <property type="entry name" value="AMP-bd_C_sf"/>
</dbReference>
<dbReference type="InterPro" id="IPR000873">
    <property type="entry name" value="AMP-dep_synth/lig_dom"/>
</dbReference>